<feature type="domain" description="Alpha-2-macroglobulin bait region" evidence="3">
    <location>
        <begin position="165"/>
        <end position="255"/>
    </location>
</feature>
<dbReference type="PANTHER" id="PTHR11412:SF136">
    <property type="entry name" value="CD109 ANTIGEN"/>
    <property type="match status" value="1"/>
</dbReference>
<reference evidence="4" key="1">
    <citation type="submission" date="2007-03" db="EMBL/GenBank/DDBJ databases">
        <title>Annotation of Culex pipiens quinquefasciatus.</title>
        <authorList>
            <consortium name="The Broad Institute Genome Sequencing Platform"/>
            <person name="Atkinson P.W."/>
            <person name="Hemingway J."/>
            <person name="Christensen B.M."/>
            <person name="Higgs S."/>
            <person name="Kodira C."/>
            <person name="Hannick L."/>
            <person name="Megy K."/>
            <person name="O'Leary S."/>
            <person name="Pearson M."/>
            <person name="Haas B.J."/>
            <person name="Mauceli E."/>
            <person name="Wortman J.R."/>
            <person name="Lee N.H."/>
            <person name="Guigo R."/>
            <person name="Stanke M."/>
            <person name="Alvarado L."/>
            <person name="Amedeo P."/>
            <person name="Antoine C.H."/>
            <person name="Arensburger P."/>
            <person name="Bidwell S.L."/>
            <person name="Crawford M."/>
            <person name="Camaro F."/>
            <person name="Devon K."/>
            <person name="Engels R."/>
            <person name="Hammond M."/>
            <person name="Howarth C."/>
            <person name="Koehrsen M."/>
            <person name="Lawson D."/>
            <person name="Montgomery P."/>
            <person name="Nene V."/>
            <person name="Nusbaum C."/>
            <person name="Puiu D."/>
            <person name="Romero-Severson J."/>
            <person name="Severson D.W."/>
            <person name="Shumway M."/>
            <person name="Sisk P."/>
            <person name="Stolte C."/>
            <person name="Zeng Q."/>
            <person name="Eisenstadt E."/>
            <person name="Fraser-Liggett C."/>
            <person name="Strausberg R."/>
            <person name="Galagan J."/>
            <person name="Birren B."/>
            <person name="Collins F.H."/>
        </authorList>
    </citation>
    <scope>NUCLEOTIDE SEQUENCE [LARGE SCALE GENOMIC DNA]</scope>
    <source>
        <strain evidence="4">JHB</strain>
    </source>
</reference>
<proteinExistence type="predicted"/>
<dbReference type="STRING" id="7176.B0XL10"/>
<evidence type="ECO:0000259" key="3">
    <source>
        <dbReference type="Pfam" id="PF07703"/>
    </source>
</evidence>
<evidence type="ECO:0000313" key="5">
    <source>
        <dbReference type="EnsemblMetazoa" id="CPIJ020144-PA"/>
    </source>
</evidence>
<organism>
    <name type="scientific">Culex quinquefasciatus</name>
    <name type="common">Southern house mosquito</name>
    <name type="synonym">Culex pungens</name>
    <dbReference type="NCBI Taxonomy" id="7176"/>
    <lineage>
        <taxon>Eukaryota</taxon>
        <taxon>Metazoa</taxon>
        <taxon>Ecdysozoa</taxon>
        <taxon>Arthropoda</taxon>
        <taxon>Hexapoda</taxon>
        <taxon>Insecta</taxon>
        <taxon>Pterygota</taxon>
        <taxon>Neoptera</taxon>
        <taxon>Endopterygota</taxon>
        <taxon>Diptera</taxon>
        <taxon>Nematocera</taxon>
        <taxon>Culicoidea</taxon>
        <taxon>Culicidae</taxon>
        <taxon>Culicinae</taxon>
        <taxon>Culicini</taxon>
        <taxon>Culex</taxon>
        <taxon>Culex</taxon>
    </lineage>
</organism>
<evidence type="ECO:0000313" key="4">
    <source>
        <dbReference type="EMBL" id="EDS33103.1"/>
    </source>
</evidence>
<dbReference type="Pfam" id="PF07703">
    <property type="entry name" value="A2M_BRD"/>
    <property type="match status" value="1"/>
</dbReference>
<dbReference type="AlphaFoldDB" id="B0XL10"/>
<dbReference type="EnsemblMetazoa" id="CPIJ020144-RA">
    <property type="protein sequence ID" value="CPIJ020144-PA"/>
    <property type="gene ID" value="CPIJ020144"/>
</dbReference>
<dbReference type="Proteomes" id="UP000002320">
    <property type="component" value="Unassembled WGS sequence"/>
</dbReference>
<name>B0XL10_CULQU</name>
<dbReference type="HOGENOM" id="CLU_1082807_0_0_1"/>
<gene>
    <name evidence="5" type="primary">6054415</name>
    <name evidence="4" type="ORF">CpipJ_CPIJ020144</name>
</gene>
<dbReference type="InterPro" id="IPR050473">
    <property type="entry name" value="A2M/Complement_sys"/>
</dbReference>
<accession>B0XL10</accession>
<dbReference type="InterPro" id="IPR011625">
    <property type="entry name" value="A2M_N_BRD"/>
</dbReference>
<evidence type="ECO:0000256" key="2">
    <source>
        <dbReference type="ARBA" id="ARBA00022966"/>
    </source>
</evidence>
<dbReference type="InterPro" id="IPR013783">
    <property type="entry name" value="Ig-like_fold"/>
</dbReference>
<keyword evidence="6" id="KW-1185">Reference proteome</keyword>
<keyword evidence="1" id="KW-0732">Signal</keyword>
<dbReference type="KEGG" id="cqu:CpipJ_CPIJ020144"/>
<sequence>MLTVDVDAWYTFGKPIKGEITVTAGNVQKVVTKFNGRLRKKIFTASETIQIFRKPYKVILKQSSKQFVPGHPYRCWLRFTDPFGGPPKNLPRQVTLNVSYEGNGKLPMIKELHLTPNGDGIVPLVLSIPEKATHAELIVRGEGIDEQFFLHSGPLHAPGFFQASLLTDKPAIGYPVSVQVQSSNALDFVVYQVVVQKRILQVKRIDASGDKTVTFNVEVTPEMIPTSKITVFSIREGNIMSDAVDVEVDQLRNSVVP</sequence>
<keyword evidence="2" id="KW-0882">Thioester bond</keyword>
<dbReference type="EMBL" id="DS234174">
    <property type="protein sequence ID" value="EDS33103.1"/>
    <property type="molecule type" value="Genomic_DNA"/>
</dbReference>
<reference evidence="5" key="2">
    <citation type="submission" date="2020-05" db="UniProtKB">
        <authorList>
            <consortium name="EnsemblMetazoa"/>
        </authorList>
    </citation>
    <scope>IDENTIFICATION</scope>
    <source>
        <strain evidence="5">JHB</strain>
    </source>
</reference>
<dbReference type="VEuPathDB" id="VectorBase:CPIJ020144"/>
<evidence type="ECO:0000313" key="6">
    <source>
        <dbReference type="Proteomes" id="UP000002320"/>
    </source>
</evidence>
<dbReference type="InParanoid" id="B0XL10"/>
<dbReference type="PANTHER" id="PTHR11412">
    <property type="entry name" value="MACROGLOBULIN / COMPLEMENT"/>
    <property type="match status" value="1"/>
</dbReference>
<dbReference type="Gene3D" id="2.60.40.10">
    <property type="entry name" value="Immunoglobulins"/>
    <property type="match status" value="1"/>
</dbReference>
<protein>
    <submittedName>
        <fullName evidence="4 5">Macroglobulin/complement</fullName>
    </submittedName>
</protein>
<evidence type="ECO:0000256" key="1">
    <source>
        <dbReference type="ARBA" id="ARBA00022729"/>
    </source>
</evidence>
<dbReference type="Gene3D" id="2.60.40.1930">
    <property type="match status" value="1"/>
</dbReference>